<keyword evidence="2" id="KW-1185">Reference proteome</keyword>
<evidence type="ECO:0008006" key="3">
    <source>
        <dbReference type="Google" id="ProtNLM"/>
    </source>
</evidence>
<accession>A0A4Y2QLC1</accession>
<dbReference type="EMBL" id="BGPR01014182">
    <property type="protein sequence ID" value="GBN64090.1"/>
    <property type="molecule type" value="Genomic_DNA"/>
</dbReference>
<reference evidence="1 2" key="1">
    <citation type="journal article" date="2019" name="Sci. Rep.">
        <title>Orb-weaving spider Araneus ventricosus genome elucidates the spidroin gene catalogue.</title>
        <authorList>
            <person name="Kono N."/>
            <person name="Nakamura H."/>
            <person name="Ohtoshi R."/>
            <person name="Moran D.A.P."/>
            <person name="Shinohara A."/>
            <person name="Yoshida Y."/>
            <person name="Fujiwara M."/>
            <person name="Mori M."/>
            <person name="Tomita M."/>
            <person name="Arakawa K."/>
        </authorList>
    </citation>
    <scope>NUCLEOTIDE SEQUENCE [LARGE SCALE GENOMIC DNA]</scope>
</reference>
<evidence type="ECO:0000313" key="1">
    <source>
        <dbReference type="EMBL" id="GBN64090.1"/>
    </source>
</evidence>
<gene>
    <name evidence="1" type="ORF">AVEN_135945_1</name>
</gene>
<name>A0A4Y2QLC1_ARAVE</name>
<comment type="caution">
    <text evidence="1">The sequence shown here is derived from an EMBL/GenBank/DDBJ whole genome shotgun (WGS) entry which is preliminary data.</text>
</comment>
<sequence length="306" mass="34840">MISNWRYDRLPCGATLDKYSQLLNLSVSDLIQIYIPESWEDHHSFVIRTDEMEFQQRVLDPGVIKRLYHEYRSSLRSDVVILATDVSKNASGVAIAAVNCSLPTELQGSIPAVNSVFTAKIIAEALNKCKSLELVYSPTHVGIRENEWADSVARDALVSPRIYDFVSPEDAISACSKIIRLTQTEEWAKSKYCNEYTWLEEFNYKKISFSRSSEVLIFRFLSRSLPLNTILYKCHLIDSPDCAVCQTPETWEHFVLTCPQFENTIDSLRSNLGCIPLSLDWISDFSFCGRLKCRAICAFLVSSGRF</sequence>
<protein>
    <recommendedName>
        <fullName evidence="3">RNase H type-1 domain-containing protein</fullName>
    </recommendedName>
</protein>
<dbReference type="Proteomes" id="UP000499080">
    <property type="component" value="Unassembled WGS sequence"/>
</dbReference>
<dbReference type="AlphaFoldDB" id="A0A4Y2QLC1"/>
<dbReference type="OrthoDB" id="421040at2759"/>
<proteinExistence type="predicted"/>
<organism evidence="1 2">
    <name type="scientific">Araneus ventricosus</name>
    <name type="common">Orbweaver spider</name>
    <name type="synonym">Epeira ventricosa</name>
    <dbReference type="NCBI Taxonomy" id="182803"/>
    <lineage>
        <taxon>Eukaryota</taxon>
        <taxon>Metazoa</taxon>
        <taxon>Ecdysozoa</taxon>
        <taxon>Arthropoda</taxon>
        <taxon>Chelicerata</taxon>
        <taxon>Arachnida</taxon>
        <taxon>Araneae</taxon>
        <taxon>Araneomorphae</taxon>
        <taxon>Entelegynae</taxon>
        <taxon>Araneoidea</taxon>
        <taxon>Araneidae</taxon>
        <taxon>Araneus</taxon>
    </lineage>
</organism>
<evidence type="ECO:0000313" key="2">
    <source>
        <dbReference type="Proteomes" id="UP000499080"/>
    </source>
</evidence>